<dbReference type="InterPro" id="IPR033480">
    <property type="entry name" value="sCache_2"/>
</dbReference>
<dbReference type="Pfam" id="PF07730">
    <property type="entry name" value="HisKA_3"/>
    <property type="match status" value="1"/>
</dbReference>
<dbReference type="Gene3D" id="3.30.565.10">
    <property type="entry name" value="Histidine kinase-like ATPase, C-terminal domain"/>
    <property type="match status" value="1"/>
</dbReference>
<dbReference type="InterPro" id="IPR005467">
    <property type="entry name" value="His_kinase_dom"/>
</dbReference>
<sequence length="458" mass="50022">MGLRLKHKVIVLAVLPLIAAVAAIAILVAMQARDLERQQESVLNEAMLAAKRAELQHYVQLAQTSIDHLYSAGRDDEATKAEAKRILSEMNYGDDGYFFAYDITGLNVVHPRQSELVGRNLWDKQDSEGLPVIQRLIAATVSGDGFLQYKWNKPSTGRETAKLGYVVKLDRWGWVLGTGIYLDDVESIRSKLRERMSSRITTTVVGFTVVGIVAALIVFAGGMALNISEHQLADRRLKALAQRIVTSHEEERTRVARDLHDGLSQLLVSVKFHLELARERALAGRDDVAEHITKGLDGLGVAIGEIRSISHNLRPSLLDNLGLSAALRQLLDEFHLRTGIVVDADIGKVDLLADEAGATTLYRIAQEALTNIERHADAHHVRLTLASGGGAVRLVIADDGCGFDSSRIDHPRSGGIGLRNMRERIEHHGGKLAVSSVPGHTELSALLPCPNAKKGSFS</sequence>
<dbReference type="PANTHER" id="PTHR24421">
    <property type="entry name" value="NITRATE/NITRITE SENSOR PROTEIN NARX-RELATED"/>
    <property type="match status" value="1"/>
</dbReference>
<dbReference type="Proteomes" id="UP001626593">
    <property type="component" value="Chromosome"/>
</dbReference>
<keyword evidence="3" id="KW-0808">Transferase</keyword>
<keyword evidence="7" id="KW-0902">Two-component regulatory system</keyword>
<keyword evidence="2" id="KW-1003">Cell membrane</keyword>
<proteinExistence type="predicted"/>
<keyword evidence="5" id="KW-0418">Kinase</keyword>
<evidence type="ECO:0000256" key="4">
    <source>
        <dbReference type="ARBA" id="ARBA00022692"/>
    </source>
</evidence>
<evidence type="ECO:0000313" key="12">
    <source>
        <dbReference type="Proteomes" id="UP001626593"/>
    </source>
</evidence>
<dbReference type="PANTHER" id="PTHR24421:SF59">
    <property type="entry name" value="OXYGEN SENSOR HISTIDINE KINASE NREB"/>
    <property type="match status" value="1"/>
</dbReference>
<feature type="transmembrane region" description="Helical" evidence="9">
    <location>
        <begin position="200"/>
        <end position="225"/>
    </location>
</feature>
<organism evidence="11 12">
    <name type="scientific">Aromatoleum evansii</name>
    <name type="common">Azoarcus evansii</name>
    <dbReference type="NCBI Taxonomy" id="59406"/>
    <lineage>
        <taxon>Bacteria</taxon>
        <taxon>Pseudomonadati</taxon>
        <taxon>Pseudomonadota</taxon>
        <taxon>Betaproteobacteria</taxon>
        <taxon>Rhodocyclales</taxon>
        <taxon>Rhodocyclaceae</taxon>
        <taxon>Aromatoleum</taxon>
    </lineage>
</organism>
<dbReference type="Pfam" id="PF02518">
    <property type="entry name" value="HATPase_c"/>
    <property type="match status" value="1"/>
</dbReference>
<evidence type="ECO:0000256" key="8">
    <source>
        <dbReference type="ARBA" id="ARBA00023136"/>
    </source>
</evidence>
<dbReference type="Gene3D" id="3.30.450.20">
    <property type="entry name" value="PAS domain"/>
    <property type="match status" value="1"/>
</dbReference>
<dbReference type="CDD" id="cd16917">
    <property type="entry name" value="HATPase_UhpB-NarQ-NarX-like"/>
    <property type="match status" value="1"/>
</dbReference>
<dbReference type="Gene3D" id="1.20.5.1930">
    <property type="match status" value="1"/>
</dbReference>
<evidence type="ECO:0000256" key="1">
    <source>
        <dbReference type="ARBA" id="ARBA00004651"/>
    </source>
</evidence>
<dbReference type="SUPFAM" id="SSF55874">
    <property type="entry name" value="ATPase domain of HSP90 chaperone/DNA topoisomerase II/histidine kinase"/>
    <property type="match status" value="1"/>
</dbReference>
<dbReference type="InterPro" id="IPR011712">
    <property type="entry name" value="Sig_transdc_His_kin_sub3_dim/P"/>
</dbReference>
<comment type="subcellular location">
    <subcellularLocation>
        <location evidence="1">Cell membrane</location>
        <topology evidence="1">Multi-pass membrane protein</topology>
    </subcellularLocation>
</comment>
<dbReference type="SMART" id="SM00387">
    <property type="entry name" value="HATPase_c"/>
    <property type="match status" value="1"/>
</dbReference>
<evidence type="ECO:0000256" key="6">
    <source>
        <dbReference type="ARBA" id="ARBA00022989"/>
    </source>
</evidence>
<dbReference type="InterPro" id="IPR017171">
    <property type="entry name" value="Sig_transdc_His_kinase_MctS"/>
</dbReference>
<dbReference type="EMBL" id="CP141259">
    <property type="protein sequence ID" value="WRL48580.1"/>
    <property type="molecule type" value="Genomic_DNA"/>
</dbReference>
<dbReference type="SMART" id="SM01049">
    <property type="entry name" value="Cache_2"/>
    <property type="match status" value="1"/>
</dbReference>
<evidence type="ECO:0000256" key="3">
    <source>
        <dbReference type="ARBA" id="ARBA00022679"/>
    </source>
</evidence>
<keyword evidence="8 9" id="KW-0472">Membrane</keyword>
<feature type="transmembrane region" description="Helical" evidence="9">
    <location>
        <begin position="12"/>
        <end position="30"/>
    </location>
</feature>
<evidence type="ECO:0000259" key="10">
    <source>
        <dbReference type="PROSITE" id="PS50109"/>
    </source>
</evidence>
<keyword evidence="4 9" id="KW-0812">Transmembrane</keyword>
<keyword evidence="12" id="KW-1185">Reference proteome</keyword>
<accession>A0ABZ1ART5</accession>
<name>A0ABZ1ART5_AROEV</name>
<keyword evidence="6 9" id="KW-1133">Transmembrane helix</keyword>
<feature type="domain" description="Histidine kinase" evidence="10">
    <location>
        <begin position="254"/>
        <end position="451"/>
    </location>
</feature>
<protein>
    <submittedName>
        <fullName evidence="11">Cache domain-containing protein</fullName>
    </submittedName>
</protein>
<evidence type="ECO:0000256" key="5">
    <source>
        <dbReference type="ARBA" id="ARBA00022777"/>
    </source>
</evidence>
<evidence type="ECO:0000313" key="11">
    <source>
        <dbReference type="EMBL" id="WRL48580.1"/>
    </source>
</evidence>
<dbReference type="RefSeq" id="WP_407280796.1">
    <property type="nucleotide sequence ID" value="NZ_CP141259.1"/>
</dbReference>
<dbReference type="PROSITE" id="PS50109">
    <property type="entry name" value="HIS_KIN"/>
    <property type="match status" value="1"/>
</dbReference>
<dbReference type="Pfam" id="PF17200">
    <property type="entry name" value="sCache_2"/>
    <property type="match status" value="1"/>
</dbReference>
<dbReference type="PIRSF" id="PIRSF037314">
    <property type="entry name" value="STHK_MctS"/>
    <property type="match status" value="1"/>
</dbReference>
<evidence type="ECO:0000256" key="9">
    <source>
        <dbReference type="SAM" id="Phobius"/>
    </source>
</evidence>
<dbReference type="InterPro" id="IPR036890">
    <property type="entry name" value="HATPase_C_sf"/>
</dbReference>
<dbReference type="InterPro" id="IPR003594">
    <property type="entry name" value="HATPase_dom"/>
</dbReference>
<evidence type="ECO:0000256" key="7">
    <source>
        <dbReference type="ARBA" id="ARBA00023012"/>
    </source>
</evidence>
<gene>
    <name evidence="11" type="ORF">U5817_11150</name>
</gene>
<dbReference type="InterPro" id="IPR050482">
    <property type="entry name" value="Sensor_HK_TwoCompSys"/>
</dbReference>
<reference evidence="11 12" key="1">
    <citation type="submission" date="2023-12" db="EMBL/GenBank/DDBJ databases">
        <title>A. evansii MAY27, complete genome.</title>
        <authorList>
            <person name="Wang Y."/>
        </authorList>
    </citation>
    <scope>NUCLEOTIDE SEQUENCE [LARGE SCALE GENOMIC DNA]</scope>
    <source>
        <strain evidence="11 12">MAY27</strain>
    </source>
</reference>
<evidence type="ECO:0000256" key="2">
    <source>
        <dbReference type="ARBA" id="ARBA00022475"/>
    </source>
</evidence>